<reference evidence="4" key="3">
    <citation type="submission" date="2021-05" db="UniProtKB">
        <authorList>
            <consortium name="EnsemblPlants"/>
        </authorList>
    </citation>
    <scope>IDENTIFICATION</scope>
    <source>
        <strain evidence="4">cv. B73</strain>
    </source>
</reference>
<accession>A0A804LF71</accession>
<evidence type="ECO:0000313" key="5">
    <source>
        <dbReference type="Proteomes" id="UP000007305"/>
    </source>
</evidence>
<proteinExistence type="evidence at protein level"/>
<dbReference type="Gene3D" id="3.30.460.10">
    <property type="entry name" value="Beta Polymerase, domain 2"/>
    <property type="match status" value="1"/>
</dbReference>
<name>A0A804LF71_MAIZE</name>
<dbReference type="InterPro" id="IPR054708">
    <property type="entry name" value="MTPAP-like_central"/>
</dbReference>
<feature type="compositionally biased region" description="Polar residues" evidence="1">
    <location>
        <begin position="499"/>
        <end position="520"/>
    </location>
</feature>
<dbReference type="Gene3D" id="1.10.1410.10">
    <property type="match status" value="1"/>
</dbReference>
<dbReference type="GeneID" id="100275262"/>
<feature type="compositionally biased region" description="Polar residues" evidence="1">
    <location>
        <begin position="1206"/>
        <end position="1238"/>
    </location>
</feature>
<keyword evidence="5" id="KW-1185">Reference proteome</keyword>
<feature type="compositionally biased region" description="Low complexity" evidence="1">
    <location>
        <begin position="1239"/>
        <end position="1248"/>
    </location>
</feature>
<dbReference type="CDD" id="cd05402">
    <property type="entry name" value="NT_PAP_TUTase"/>
    <property type="match status" value="1"/>
</dbReference>
<feature type="compositionally biased region" description="Low complexity" evidence="1">
    <location>
        <begin position="577"/>
        <end position="589"/>
    </location>
</feature>
<feature type="region of interest" description="Disordered" evidence="1">
    <location>
        <begin position="1106"/>
        <end position="1248"/>
    </location>
</feature>
<dbReference type="PANTHER" id="PTHR45979:SF30">
    <property type="entry name" value="NUCLEOTIDYLTRANSFERASE"/>
    <property type="match status" value="1"/>
</dbReference>
<feature type="compositionally biased region" description="Low complexity" evidence="1">
    <location>
        <begin position="999"/>
        <end position="1013"/>
    </location>
</feature>
<sequence length="1347" mass="149267">MGMVPNGLLPSASARVTRRLDPERWAVAEGRTAELIARIQPNAYSEGRRLAVYHYVQRLIMNCLSCQVFTFGSVPLKTYLPDGDIDVTAFSNSEELKEIWANLVRDALEREEKNENAEFHVKEVQYIQAEVKIIKCLVENIVVDISFNQVGGLCTLCFLEEIDNLISENHLFKRSIILIKAWCFYESRILGAHHGLISTYALETLVLYIFHIFNNSFTGPLEVLYRFLEFFSNFDWEKFCLSLWGPVPISSLPDMTAEPPRIDSGELLLNKSFLDTCSSAYGVVPHTQENHSQPFISKHFNVIDPLRTNNNLGRSVSKGNFFRIRSAFAYGAKRLGKLLECPKEDLIGELNQFFTNTWIRHGSGSRPDVPTPSIVDVRPLKVVPSVVSSSQRSVTSFKKKAENPKLHATQDNLRLNQDNLTEDGHIYTDPSQPIHKSDIHYRNLPRAVNPSVSHVQHQKSYTAQGSAKVSEQLERNNSAGLMQSERDKRVPNGLFVNDRNGQNRSRFARTRSSPELTDSSAEGFRGRRTNAVGMEKSLGVDYSSRRNILVPEMSSNHSTKSSQDESVSSLNCLSHPSAAASDSNSVSSSYRDDNGFVMNEELPSVSESSDMHHDEQVLVNLMESVKLHGFNGQIQLPMQIPSHMSVAHPPLLAPTSFSQKHLTGVPPANLIGTPWLPNMQFLHGFVPPPMAHYIHNPNFAPNIEDGTETEKPNTSDVNHDAGKTWHEYGVGFSGQFDPEARDPHIYDIDGKEHLSLPNGVAGAPLERQMKFTVENNGVDDETYTGMFQNHTSREAAVDYSKRSGYVNVPSSHASSSKGKTLDSSPWDEMTAHTTRPPREKWGKRSAFAAPATTTHVKTGWQMGNTTEHLSTEVNDGPRNGTVVPIITEASEIVTGSDSFSTQSRTSQVPNDFDPSQIGMPNPVFAPFLIGSPQHRQADSSGLTFVPTGPPVPFVVLPFVSGNSDGSGPQFERSEGIDQLPANTVGHFVGSLHDVHQQDSSATSTVSSSTMTEPSGDHKPDILNSDFVSHWHNLQYGRLCQNPRPMGPVLYPVPVPPMYLHGHATWDGPGRPAAPNVNWTQMVGGQRVFPVMPVQPATERTGVLQHYSEDTPRYRGGTGTYLPNPVHFRDRHSNSRNYRGGYNGDRGDYSDKEGSWVNSKQRNLNRGYGRSQSERSSMRSDRQTTDESQSDRQRRTYRTDSYRHEASSQYLVQGQPFGSTSSMRKQGNTSHGVYTPPSTSSNGPSALSGPPGPPFFMVYSYEQGSNHGATATSSEPIEFGSLGPLPAADGDDIPRSTRQIMANGFYGQRRGPYRGGSSHSSPDQPSSPQPRRLVHLRENGLSLFIPSL</sequence>
<evidence type="ECO:0000259" key="2">
    <source>
        <dbReference type="Pfam" id="PF22600"/>
    </source>
</evidence>
<evidence type="ECO:0007829" key="6">
    <source>
        <dbReference type="PeptideAtlas" id="A0A804LF71"/>
    </source>
</evidence>
<dbReference type="Gramene" id="Zm00001eb007050_T003">
    <property type="protein sequence ID" value="Zm00001eb007050_P003"/>
    <property type="gene ID" value="Zm00001eb007050"/>
</dbReference>
<feature type="domain" description="PAP/OAS1 substrate-binding-related" evidence="3">
    <location>
        <begin position="166"/>
        <end position="358"/>
    </location>
</feature>
<dbReference type="Pfam" id="PF26180">
    <property type="entry name" value="PAP-OAS1"/>
    <property type="match status" value="1"/>
</dbReference>
<dbReference type="PANTHER" id="PTHR45979">
    <property type="entry name" value="PAP/OAS1 SUBSTRATE-BINDING DOMAIN SUPERFAMILY"/>
    <property type="match status" value="1"/>
</dbReference>
<dbReference type="OrthoDB" id="273917at2759"/>
<feature type="region of interest" description="Disordered" evidence="1">
    <location>
        <begin position="553"/>
        <end position="595"/>
    </location>
</feature>
<dbReference type="FunFam" id="3.30.460.10:FF:000046">
    <property type="entry name" value="PAP/OAS1 substrate-binding domain superfamily"/>
    <property type="match status" value="1"/>
</dbReference>
<feature type="region of interest" description="Disordered" evidence="1">
    <location>
        <begin position="454"/>
        <end position="538"/>
    </location>
</feature>
<dbReference type="InterPro" id="IPR058921">
    <property type="entry name" value="PAP/OAS1-rel"/>
</dbReference>
<dbReference type="SUPFAM" id="SSF81301">
    <property type="entry name" value="Nucleotidyltransferase"/>
    <property type="match status" value="1"/>
</dbReference>
<feature type="compositionally biased region" description="Low complexity" evidence="1">
    <location>
        <begin position="1316"/>
        <end position="1329"/>
    </location>
</feature>
<feature type="region of interest" description="Disordered" evidence="1">
    <location>
        <begin position="808"/>
        <end position="842"/>
    </location>
</feature>
<feature type="compositionally biased region" description="Polar residues" evidence="1">
    <location>
        <begin position="454"/>
        <end position="481"/>
    </location>
</feature>
<dbReference type="RefSeq" id="XP_008651972.1">
    <property type="nucleotide sequence ID" value="XM_008653750.4"/>
</dbReference>
<gene>
    <name evidence="4" type="primary">LOC100275262</name>
</gene>
<feature type="compositionally biased region" description="Basic and acidic residues" evidence="1">
    <location>
        <begin position="1171"/>
        <end position="1205"/>
    </location>
</feature>
<dbReference type="Pfam" id="PF22600">
    <property type="entry name" value="MTPAP-like_central"/>
    <property type="match status" value="1"/>
</dbReference>
<feature type="compositionally biased region" description="Polar residues" evidence="1">
    <location>
        <begin position="808"/>
        <end position="823"/>
    </location>
</feature>
<reference evidence="4" key="2">
    <citation type="submission" date="2019-07" db="EMBL/GenBank/DDBJ databases">
        <authorList>
            <person name="Seetharam A."/>
            <person name="Woodhouse M."/>
            <person name="Cannon E."/>
        </authorList>
    </citation>
    <scope>NUCLEOTIDE SEQUENCE [LARGE SCALE GENOMIC DNA]</scope>
    <source>
        <strain evidence="4">cv. B73</strain>
    </source>
</reference>
<feature type="region of interest" description="Disordered" evidence="1">
    <location>
        <begin position="1264"/>
        <end position="1331"/>
    </location>
</feature>
<dbReference type="Proteomes" id="UP000007305">
    <property type="component" value="Chromosome 1"/>
</dbReference>
<feature type="region of interest" description="Disordered" evidence="1">
    <location>
        <begin position="996"/>
        <end position="1017"/>
    </location>
</feature>
<evidence type="ECO:0008006" key="7">
    <source>
        <dbReference type="Google" id="ProtNLM"/>
    </source>
</evidence>
<dbReference type="SUPFAM" id="SSF81631">
    <property type="entry name" value="PAP/OAS1 substrate-binding domain"/>
    <property type="match status" value="1"/>
</dbReference>
<keyword evidence="6" id="KW-1267">Proteomics identification</keyword>
<dbReference type="InterPro" id="IPR058920">
    <property type="entry name" value="PAP-OAS1-bd-rel"/>
</dbReference>
<evidence type="ECO:0000256" key="1">
    <source>
        <dbReference type="SAM" id="MobiDB-lite"/>
    </source>
</evidence>
<feature type="compositionally biased region" description="Basic and acidic residues" evidence="1">
    <location>
        <begin position="1144"/>
        <end position="1153"/>
    </location>
</feature>
<feature type="domain" description="Poly(A) RNA polymerase mitochondrial-like central palm" evidence="2">
    <location>
        <begin position="33"/>
        <end position="153"/>
    </location>
</feature>
<evidence type="ECO:0000313" key="4">
    <source>
        <dbReference type="EnsemblPlants" id="Zm00001eb007050_P003"/>
    </source>
</evidence>
<dbReference type="FunCoup" id="A0A804LF71">
    <property type="interactions" value="41"/>
</dbReference>
<protein>
    <recommendedName>
        <fullName evidence="7">Polymerase nucleotidyl transferase domain-containing protein</fullName>
    </recommendedName>
</protein>
<organism evidence="4 5">
    <name type="scientific">Zea mays</name>
    <name type="common">Maize</name>
    <dbReference type="NCBI Taxonomy" id="4577"/>
    <lineage>
        <taxon>Eukaryota</taxon>
        <taxon>Viridiplantae</taxon>
        <taxon>Streptophyta</taxon>
        <taxon>Embryophyta</taxon>
        <taxon>Tracheophyta</taxon>
        <taxon>Spermatophyta</taxon>
        <taxon>Magnoliopsida</taxon>
        <taxon>Liliopsida</taxon>
        <taxon>Poales</taxon>
        <taxon>Poaceae</taxon>
        <taxon>PACMAD clade</taxon>
        <taxon>Panicoideae</taxon>
        <taxon>Andropogonodae</taxon>
        <taxon>Andropogoneae</taxon>
        <taxon>Tripsacinae</taxon>
        <taxon>Zea</taxon>
    </lineage>
</organism>
<dbReference type="EnsemblPlants" id="Zm00001eb007050_T003">
    <property type="protein sequence ID" value="Zm00001eb007050_P003"/>
    <property type="gene ID" value="Zm00001eb007050"/>
</dbReference>
<dbReference type="InterPro" id="IPR043519">
    <property type="entry name" value="NT_sf"/>
</dbReference>
<dbReference type="InParanoid" id="A0A804LF71"/>
<feature type="compositionally biased region" description="Polar residues" evidence="1">
    <location>
        <begin position="1264"/>
        <end position="1274"/>
    </location>
</feature>
<feature type="compositionally biased region" description="Polar residues" evidence="1">
    <location>
        <begin position="1155"/>
        <end position="1170"/>
    </location>
</feature>
<feature type="compositionally biased region" description="Polar residues" evidence="1">
    <location>
        <begin position="553"/>
        <end position="574"/>
    </location>
</feature>
<reference evidence="5" key="1">
    <citation type="submission" date="2015-12" db="EMBL/GenBank/DDBJ databases">
        <title>Update maize B73 reference genome by single molecule sequencing technologies.</title>
        <authorList>
            <consortium name="Maize Genome Sequencing Project"/>
            <person name="Ware D."/>
        </authorList>
    </citation>
    <scope>NUCLEOTIDE SEQUENCE [LARGE SCALE GENOMIC DNA]</scope>
    <source>
        <strain evidence="5">cv. B73</strain>
    </source>
</reference>
<evidence type="ECO:0000259" key="3">
    <source>
        <dbReference type="Pfam" id="PF26180"/>
    </source>
</evidence>